<dbReference type="PROSITE" id="PS50162">
    <property type="entry name" value="RECA_2"/>
    <property type="match status" value="1"/>
</dbReference>
<dbReference type="PANTHER" id="PTHR22942:SF30">
    <property type="entry name" value="MEIOTIC RECOMBINATION PROTEIN DMC1_LIM15 HOMOLOG"/>
    <property type="match status" value="1"/>
</dbReference>
<dbReference type="GO" id="GO:0006281">
    <property type="term" value="P:DNA repair"/>
    <property type="evidence" value="ECO:0007669"/>
    <property type="project" value="InterPro"/>
</dbReference>
<dbReference type="InterPro" id="IPR013632">
    <property type="entry name" value="Rad51_C"/>
</dbReference>
<proteinExistence type="predicted"/>
<feature type="domain" description="RecA family profile 1" evidence="4">
    <location>
        <begin position="83"/>
        <end position="197"/>
    </location>
</feature>
<accession>X1V2M5</accession>
<dbReference type="PANTHER" id="PTHR22942">
    <property type="entry name" value="RECA/RAD51/RADA DNA STRAND-PAIRING FAMILY MEMBER"/>
    <property type="match status" value="1"/>
</dbReference>
<keyword evidence="2" id="KW-0067">ATP-binding</keyword>
<dbReference type="InterPro" id="IPR020588">
    <property type="entry name" value="RecA_ATP-bd"/>
</dbReference>
<evidence type="ECO:0000313" key="5">
    <source>
        <dbReference type="EMBL" id="GAJ23988.1"/>
    </source>
</evidence>
<evidence type="ECO:0000256" key="3">
    <source>
        <dbReference type="ARBA" id="ARBA00023125"/>
    </source>
</evidence>
<sequence length="197" mass="21645">FHKLGLGKIKGIGPKKRKKLIDGGIESVLDLAASLPKEIEEVLGGKEKSANSLISYARQYLISKGLLEKEFVPANEVLQRRRAMKKITTGSKNLDELLLGGVETQSITEFFGDFGSGKTQICHTLCATCQLPSDQGGLDGGVIYVDTEGTFRPERLYQICETRGLDTDEILQKVILCTVYNSSHLELVIKGLGRFIE</sequence>
<keyword evidence="3" id="KW-0238">DNA-binding</keyword>
<dbReference type="InterPro" id="IPR010995">
    <property type="entry name" value="DNA_repair_Rad51/TF_NusA_a-hlx"/>
</dbReference>
<dbReference type="SUPFAM" id="SSF52540">
    <property type="entry name" value="P-loop containing nucleoside triphosphate hydrolases"/>
    <property type="match status" value="1"/>
</dbReference>
<evidence type="ECO:0000259" key="4">
    <source>
        <dbReference type="PROSITE" id="PS50162"/>
    </source>
</evidence>
<keyword evidence="1" id="KW-0547">Nucleotide-binding</keyword>
<organism evidence="5">
    <name type="scientific">marine sediment metagenome</name>
    <dbReference type="NCBI Taxonomy" id="412755"/>
    <lineage>
        <taxon>unclassified sequences</taxon>
        <taxon>metagenomes</taxon>
        <taxon>ecological metagenomes</taxon>
    </lineage>
</organism>
<dbReference type="GO" id="GO:0140664">
    <property type="term" value="F:ATP-dependent DNA damage sensor activity"/>
    <property type="evidence" value="ECO:0007669"/>
    <property type="project" value="InterPro"/>
</dbReference>
<comment type="caution">
    <text evidence="5">The sequence shown here is derived from an EMBL/GenBank/DDBJ whole genome shotgun (WGS) entry which is preliminary data.</text>
</comment>
<dbReference type="Gene3D" id="1.10.150.20">
    <property type="entry name" value="5' to 3' exonuclease, C-terminal subdomain"/>
    <property type="match status" value="1"/>
</dbReference>
<dbReference type="GO" id="GO:0003677">
    <property type="term" value="F:DNA binding"/>
    <property type="evidence" value="ECO:0007669"/>
    <property type="project" value="UniProtKB-KW"/>
</dbReference>
<dbReference type="GO" id="GO:0005524">
    <property type="term" value="F:ATP binding"/>
    <property type="evidence" value="ECO:0007669"/>
    <property type="project" value="UniProtKB-KW"/>
</dbReference>
<feature type="non-terminal residue" evidence="5">
    <location>
        <position position="1"/>
    </location>
</feature>
<dbReference type="Gene3D" id="3.40.50.300">
    <property type="entry name" value="P-loop containing nucleotide triphosphate hydrolases"/>
    <property type="match status" value="1"/>
</dbReference>
<dbReference type="EMBL" id="BARW01037312">
    <property type="protein sequence ID" value="GAJ23988.1"/>
    <property type="molecule type" value="Genomic_DNA"/>
</dbReference>
<dbReference type="SUPFAM" id="SSF47794">
    <property type="entry name" value="Rad51 N-terminal domain-like"/>
    <property type="match status" value="1"/>
</dbReference>
<dbReference type="Pfam" id="PF08423">
    <property type="entry name" value="Rad51"/>
    <property type="match status" value="1"/>
</dbReference>
<protein>
    <recommendedName>
        <fullName evidence="4">RecA family profile 1 domain-containing protein</fullName>
    </recommendedName>
</protein>
<dbReference type="AlphaFoldDB" id="X1V2M5"/>
<evidence type="ECO:0000256" key="2">
    <source>
        <dbReference type="ARBA" id="ARBA00022840"/>
    </source>
</evidence>
<gene>
    <name evidence="5" type="ORF">S12H4_57641</name>
</gene>
<name>X1V2M5_9ZZZZ</name>
<dbReference type="Pfam" id="PF14520">
    <property type="entry name" value="HHH_5"/>
    <property type="match status" value="1"/>
</dbReference>
<evidence type="ECO:0000256" key="1">
    <source>
        <dbReference type="ARBA" id="ARBA00022741"/>
    </source>
</evidence>
<reference evidence="5" key="1">
    <citation type="journal article" date="2014" name="Front. Microbiol.">
        <title>High frequency of phylogenetically diverse reductive dehalogenase-homologous genes in deep subseafloor sedimentary metagenomes.</title>
        <authorList>
            <person name="Kawai M."/>
            <person name="Futagami T."/>
            <person name="Toyoda A."/>
            <person name="Takaki Y."/>
            <person name="Nishi S."/>
            <person name="Hori S."/>
            <person name="Arai W."/>
            <person name="Tsubouchi T."/>
            <person name="Morono Y."/>
            <person name="Uchiyama I."/>
            <person name="Ito T."/>
            <person name="Fujiyama A."/>
            <person name="Inagaki F."/>
            <person name="Takami H."/>
        </authorList>
    </citation>
    <scope>NUCLEOTIDE SEQUENCE</scope>
    <source>
        <strain evidence="5">Expedition CK06-06</strain>
    </source>
</reference>
<feature type="non-terminal residue" evidence="5">
    <location>
        <position position="197"/>
    </location>
</feature>
<dbReference type="InterPro" id="IPR027417">
    <property type="entry name" value="P-loop_NTPase"/>
</dbReference>